<dbReference type="InterPro" id="IPR036875">
    <property type="entry name" value="Znf_CCHC_sf"/>
</dbReference>
<protein>
    <submittedName>
        <fullName evidence="4">Ribonuclease H-like domain-containing protein</fullName>
    </submittedName>
</protein>
<evidence type="ECO:0000313" key="4">
    <source>
        <dbReference type="EMBL" id="GJS62331.1"/>
    </source>
</evidence>
<dbReference type="InterPro" id="IPR025452">
    <property type="entry name" value="DUF4218"/>
</dbReference>
<dbReference type="Pfam" id="PF07727">
    <property type="entry name" value="RVT_2"/>
    <property type="match status" value="1"/>
</dbReference>
<reference evidence="4" key="2">
    <citation type="submission" date="2022-01" db="EMBL/GenBank/DDBJ databases">
        <authorList>
            <person name="Yamashiro T."/>
            <person name="Shiraishi A."/>
            <person name="Satake H."/>
            <person name="Nakayama K."/>
        </authorList>
    </citation>
    <scope>NUCLEOTIDE SEQUENCE</scope>
</reference>
<dbReference type="EMBL" id="BQNB010009353">
    <property type="protein sequence ID" value="GJS62331.1"/>
    <property type="molecule type" value="Genomic_DNA"/>
</dbReference>
<dbReference type="InterPro" id="IPR013103">
    <property type="entry name" value="RVT_2"/>
</dbReference>
<feature type="region of interest" description="Disordered" evidence="1">
    <location>
        <begin position="720"/>
        <end position="754"/>
    </location>
</feature>
<evidence type="ECO:0000259" key="2">
    <source>
        <dbReference type="Pfam" id="PF07727"/>
    </source>
</evidence>
<feature type="compositionally biased region" description="Polar residues" evidence="1">
    <location>
        <begin position="736"/>
        <end position="754"/>
    </location>
</feature>
<dbReference type="PANTHER" id="PTHR48258:SF14">
    <property type="entry name" value="OS02G0583300 PROTEIN"/>
    <property type="match status" value="1"/>
</dbReference>
<feature type="region of interest" description="Disordered" evidence="1">
    <location>
        <begin position="49"/>
        <end position="68"/>
    </location>
</feature>
<dbReference type="PANTHER" id="PTHR48258">
    <property type="entry name" value="DUF4218 DOMAIN-CONTAINING PROTEIN-RELATED"/>
    <property type="match status" value="1"/>
</dbReference>
<accession>A0ABQ4XAW7</accession>
<feature type="domain" description="DUF4218" evidence="3">
    <location>
        <begin position="1055"/>
        <end position="1108"/>
    </location>
</feature>
<dbReference type="InterPro" id="IPR004242">
    <property type="entry name" value="Transposase_21"/>
</dbReference>
<organism evidence="4 5">
    <name type="scientific">Tanacetum coccineum</name>
    <dbReference type="NCBI Taxonomy" id="301880"/>
    <lineage>
        <taxon>Eukaryota</taxon>
        <taxon>Viridiplantae</taxon>
        <taxon>Streptophyta</taxon>
        <taxon>Embryophyta</taxon>
        <taxon>Tracheophyta</taxon>
        <taxon>Spermatophyta</taxon>
        <taxon>Magnoliopsida</taxon>
        <taxon>eudicotyledons</taxon>
        <taxon>Gunneridae</taxon>
        <taxon>Pentapetalae</taxon>
        <taxon>asterids</taxon>
        <taxon>campanulids</taxon>
        <taxon>Asterales</taxon>
        <taxon>Asteraceae</taxon>
        <taxon>Asteroideae</taxon>
        <taxon>Anthemideae</taxon>
        <taxon>Anthemidinae</taxon>
        <taxon>Tanacetum</taxon>
    </lineage>
</organism>
<dbReference type="Pfam" id="PF13960">
    <property type="entry name" value="DUF4218"/>
    <property type="match status" value="1"/>
</dbReference>
<dbReference type="Gene3D" id="4.10.60.10">
    <property type="entry name" value="Zinc finger, CCHC-type"/>
    <property type="match status" value="1"/>
</dbReference>
<feature type="domain" description="Reverse transcriptase Ty1/copia-type" evidence="2">
    <location>
        <begin position="465"/>
        <end position="663"/>
    </location>
</feature>
<sequence length="1174" mass="133794">MAMLTMREKKFLKNTGKKLTVNGNETIGFDKSKVKCYNCHKRGHFAREYRAQRNQDNKNKESSKRSVHVETSTFTALVSCDGPGKLDGKVDERFVESTPNVVGSGPDWLFDIDALTRTKNYEPIVVSIQSNGFVGTKASDNVGQARKKTEPIKDYILLPLWLLNLHISHTKDVLHDDGSITYLLGVCMDTEGDEDPRKDSEFNTISSTVNVAGTNEVNAVGGKTSIELPFDPNMSALEFNSIFDFLRDDKDDDAVADMNNLDTTIQMSKNLEEHGFVSTILQRTNHKDRQNDVCLTFYPGKNLKRSRKDSDGKDKEKEDIVNSTNNVNTAGNVNTISSTVNVAGTNEVNDVSGKTSIELSFDPNMPVLEFNSIFDFLRDDKDDDAVADMNNLDTTIMSVLIHYKKFIRYPTLIKVIWDLKMSTQTRKCQEFGGNMGLLVLFYKEQTIKTFKIACLLAFYHRKNLKRAIGSKWVSRNKNDEKGIVIRTKARLVAQGYTQEEVIDYDEVFAPVARVEAIRLFLAYASFKDFVVYQMDVKSAFLYGKIEEEMYACQPPGFEDPDFHDRVYKVKKALYGLHQALRAWYETLSTYLLDNGFQKGKIDKNLYIKRYKGDILLVQVYVVDIIFSSTKMELCIAFEKLMHEKYQMSSMGELTFFLGLQDWQAHQWETQKPAAQDDDGKEVDVNCARYQYNTKVYSSCCEKDFRYGYIKNHMKTVKNKQARTRVSEEYKAKPGKSSLSQIQKEQNEPTQGDIGETSNELTQAIRNEFEELYTNANEELYPSCDDMTRLDFIANLPILRLKGEDNKEKQLCSVCNTGRWKDNNTTGKKVPKKCMEPGKMQHPVDGRAWKKFDTQYLDFVAEPRNVRLGLAADGFNPFGNLSQSYSMWSVILTTYNLPLWLCMRESYLMLTLLIPGPKSPGMDIDVYLRPLIDDLKDLWALKGVETIDIATGQKFNIRAMNDKSKDTTKARQDLKNQGIRKNRKKFCQFIKGVKLPDGFESNFKHKVTNNDSNITSLKSHDCHIVMQHLLPYVLQQYLPSSVATPIIELYSFFKQICSRTLMEDDMVKAQIKVIDILCNIELIYPPAFFDIMIHLVIHLPLEALKGGPMPPGGDDHDVIHLDNSSDLSLSTSLDDLDFATLNIDGQSMDVYAPQDIIDVDEDDDLIDDEDALPQI</sequence>
<name>A0ABQ4XAW7_9ASTR</name>
<dbReference type="Proteomes" id="UP001151760">
    <property type="component" value="Unassembled WGS sequence"/>
</dbReference>
<keyword evidence="5" id="KW-1185">Reference proteome</keyword>
<gene>
    <name evidence="4" type="ORF">Tco_0657115</name>
</gene>
<dbReference type="SUPFAM" id="SSF57756">
    <property type="entry name" value="Retrovirus zinc finger-like domains"/>
    <property type="match status" value="1"/>
</dbReference>
<evidence type="ECO:0000313" key="5">
    <source>
        <dbReference type="Proteomes" id="UP001151760"/>
    </source>
</evidence>
<evidence type="ECO:0000259" key="3">
    <source>
        <dbReference type="Pfam" id="PF13960"/>
    </source>
</evidence>
<proteinExistence type="predicted"/>
<comment type="caution">
    <text evidence="4">The sequence shown here is derived from an EMBL/GenBank/DDBJ whole genome shotgun (WGS) entry which is preliminary data.</text>
</comment>
<dbReference type="Pfam" id="PF02992">
    <property type="entry name" value="Transposase_21"/>
    <property type="match status" value="1"/>
</dbReference>
<evidence type="ECO:0000256" key="1">
    <source>
        <dbReference type="SAM" id="MobiDB-lite"/>
    </source>
</evidence>
<reference evidence="4" key="1">
    <citation type="journal article" date="2022" name="Int. J. Mol. Sci.">
        <title>Draft Genome of Tanacetum Coccineum: Genomic Comparison of Closely Related Tanacetum-Family Plants.</title>
        <authorList>
            <person name="Yamashiro T."/>
            <person name="Shiraishi A."/>
            <person name="Nakayama K."/>
            <person name="Satake H."/>
        </authorList>
    </citation>
    <scope>NUCLEOTIDE SEQUENCE</scope>
</reference>